<evidence type="ECO:0000313" key="4">
    <source>
        <dbReference type="Proteomes" id="UP001500839"/>
    </source>
</evidence>
<dbReference type="Gene3D" id="3.40.50.150">
    <property type="entry name" value="Vaccinia Virus protein VP39"/>
    <property type="match status" value="1"/>
</dbReference>
<dbReference type="Pfam" id="PF21302">
    <property type="entry name" value="Zn_ribbon_RlmA"/>
    <property type="match status" value="1"/>
</dbReference>
<comment type="caution">
    <text evidence="3">The sequence shown here is derived from an EMBL/GenBank/DDBJ whole genome shotgun (WGS) entry which is preliminary data.</text>
</comment>
<keyword evidence="3" id="KW-0808">Transferase</keyword>
<evidence type="ECO:0000259" key="1">
    <source>
        <dbReference type="Pfam" id="PF13649"/>
    </source>
</evidence>
<feature type="domain" description="23S rRNA (guanine(745)-N(1))-methyltransferase N-terminal" evidence="2">
    <location>
        <begin position="23"/>
        <end position="57"/>
    </location>
</feature>
<dbReference type="Proteomes" id="UP001500839">
    <property type="component" value="Unassembled WGS sequence"/>
</dbReference>
<dbReference type="InterPro" id="IPR041698">
    <property type="entry name" value="Methyltransf_25"/>
</dbReference>
<dbReference type="InterPro" id="IPR016718">
    <property type="entry name" value="rRNA_m1G-MeTrfase_A_prd"/>
</dbReference>
<keyword evidence="4" id="KW-1185">Reference proteome</keyword>
<dbReference type="CDD" id="cd02440">
    <property type="entry name" value="AdoMet_MTases"/>
    <property type="match status" value="1"/>
</dbReference>
<dbReference type="EMBL" id="BAABKQ010000001">
    <property type="protein sequence ID" value="GAA4812412.1"/>
    <property type="molecule type" value="Genomic_DNA"/>
</dbReference>
<sequence>MSDADAARDVVADPLAGVADLLRCPVCGGAVEADRRAVRCGAGHAFDRARQGYASLLARPLRFHGDDAKMVGARGAVLESGLYDPLLRAVADAGADVLSGTGAGPGPDGPVAVDLGCGTGTYLAGVLEQAGEPVGARGIGIDASKAAVRAAARAHPRMAALLGDAWAELPMADAAADLIMSVFAPRNASAYHRVLAPGGAVMVVAPEPGHLAELVDGIGLLRVDERKVERLAGALSGFDELRADTVRWAMRPTPDQVAAIVAMGPSARHLDAARVRARIARLPVGQTVTGAVAVRVFRRTPAAPLTAPE</sequence>
<dbReference type="SUPFAM" id="SSF53335">
    <property type="entry name" value="S-adenosyl-L-methionine-dependent methyltransferases"/>
    <property type="match status" value="1"/>
</dbReference>
<reference evidence="4" key="1">
    <citation type="journal article" date="2019" name="Int. J. Syst. Evol. Microbiol.">
        <title>The Global Catalogue of Microorganisms (GCM) 10K type strain sequencing project: providing services to taxonomists for standard genome sequencing and annotation.</title>
        <authorList>
            <consortium name="The Broad Institute Genomics Platform"/>
            <consortium name="The Broad Institute Genome Sequencing Center for Infectious Disease"/>
            <person name="Wu L."/>
            <person name="Ma J."/>
        </authorList>
    </citation>
    <scope>NUCLEOTIDE SEQUENCE [LARGE SCALE GENOMIC DNA]</scope>
    <source>
        <strain evidence="4">JCM 18542</strain>
    </source>
</reference>
<evidence type="ECO:0000313" key="3">
    <source>
        <dbReference type="EMBL" id="GAA4812412.1"/>
    </source>
</evidence>
<dbReference type="GO" id="GO:0008168">
    <property type="term" value="F:methyltransferase activity"/>
    <property type="evidence" value="ECO:0007669"/>
    <property type="project" value="UniProtKB-KW"/>
</dbReference>
<accession>A0ABP9CKD2</accession>
<proteinExistence type="predicted"/>
<gene>
    <name evidence="3" type="ORF">GCM10023353_16500</name>
</gene>
<dbReference type="PIRSF" id="PIRSF018249">
    <property type="entry name" value="MyrA_prd"/>
    <property type="match status" value="1"/>
</dbReference>
<organism evidence="3 4">
    <name type="scientific">Tomitella cavernea</name>
    <dbReference type="NCBI Taxonomy" id="1387982"/>
    <lineage>
        <taxon>Bacteria</taxon>
        <taxon>Bacillati</taxon>
        <taxon>Actinomycetota</taxon>
        <taxon>Actinomycetes</taxon>
        <taxon>Mycobacteriales</taxon>
        <taxon>Tomitella</taxon>
    </lineage>
</organism>
<dbReference type="InterPro" id="IPR048647">
    <property type="entry name" value="RlmA_N"/>
</dbReference>
<protein>
    <submittedName>
        <fullName evidence="3">Methyltransferase domain-containing protein</fullName>
    </submittedName>
</protein>
<keyword evidence="3" id="KW-0489">Methyltransferase</keyword>
<dbReference type="RefSeq" id="WP_200175411.1">
    <property type="nucleotide sequence ID" value="NZ_BAABKQ010000001.1"/>
</dbReference>
<dbReference type="GO" id="GO:0032259">
    <property type="term" value="P:methylation"/>
    <property type="evidence" value="ECO:0007669"/>
    <property type="project" value="UniProtKB-KW"/>
</dbReference>
<evidence type="ECO:0000259" key="2">
    <source>
        <dbReference type="Pfam" id="PF21302"/>
    </source>
</evidence>
<dbReference type="Pfam" id="PF13649">
    <property type="entry name" value="Methyltransf_25"/>
    <property type="match status" value="1"/>
</dbReference>
<name>A0ABP9CKD2_9ACTN</name>
<feature type="domain" description="Methyltransferase" evidence="1">
    <location>
        <begin position="113"/>
        <end position="199"/>
    </location>
</feature>
<dbReference type="InterPro" id="IPR029063">
    <property type="entry name" value="SAM-dependent_MTases_sf"/>
</dbReference>